<comment type="caution">
    <text evidence="2">The sequence shown here is derived from an EMBL/GenBank/DDBJ whole genome shotgun (WGS) entry which is preliminary data.</text>
</comment>
<evidence type="ECO:0000256" key="1">
    <source>
        <dbReference type="SAM" id="MobiDB-lite"/>
    </source>
</evidence>
<dbReference type="RefSeq" id="XP_019031060.1">
    <property type="nucleotide sequence ID" value="XM_019177028.1"/>
</dbReference>
<dbReference type="EMBL" id="AWGH01000014">
    <property type="protein sequence ID" value="ODN94781.1"/>
    <property type="molecule type" value="Genomic_DNA"/>
</dbReference>
<protein>
    <submittedName>
        <fullName evidence="2">Uncharacterized protein</fullName>
    </submittedName>
</protein>
<sequence length="695" mass="77311">MAEPSDALLHPKQGEGKDAISQEDISSAIHRMEKHLEDIKHRQSTIKDIVASLSNLAETDLLDPARDYRVLTREAAESTLNIAGRLVSANSKNAVLDNSHRGWNAAQASHWAHQLHQEFDLLEERGMAYHGNGTWAPSEGDYHSVIGSLDELHNGMITKQQADEVGDLESFIDARRFADALRSQVVSEEVFPKLVTRIHKDLSVAHTSKLSGSPSTRKKTALKWDKALSDIEGAKARFDSYPGWVLEEGQDLKVFEDRVEKLHAVLSEPLEKESQLEQCNSLFNDPRPNVSNAIFKGARLGDLGELLDNRSRRVENALLLNRLDSSDAAKNVAEQTSEGVVRTTLGEEDESAAQRDIFSFGAPSNLLTNAQAYDKLSRALGMMVDGFTYEPETTHFRPSIAQSYMRSLVSLRDQVHGKFDSFLIENSEGEFKENTPREELVKAFDHKRNSMTGSADARKAAPKVDTMVENLVHDLHSKIQTAQIGYEAIHTQQGTKQSLVNHYRALSDLSAANALVKEYYPTEVATTKKQKSRQLHERQLDMEKSKATLDLAWEEATRTHDEAQTEGALEHAVSRVTLEDVTEEVEDVPKEVRSKIPDNATAAPWKSSFNWAEDEDEADLTWWLVGESQFRQKTRRLRGETTTPTGSSFAGDDQEGSDPSVTDLSSATGTGGNAWFRPGGLPASKRLFQGLGRSR</sequence>
<feature type="region of interest" description="Disordered" evidence="1">
    <location>
        <begin position="633"/>
        <end position="695"/>
    </location>
</feature>
<reference evidence="2 3" key="1">
    <citation type="submission" date="2016-06" db="EMBL/GenBank/DDBJ databases">
        <title>Evolution of pathogenesis and genome organization in the Tremellales.</title>
        <authorList>
            <person name="Cuomo C."/>
            <person name="Litvintseva A."/>
            <person name="Heitman J."/>
            <person name="Chen Y."/>
            <person name="Sun S."/>
            <person name="Springer D."/>
            <person name="Dromer F."/>
            <person name="Young S."/>
            <person name="Zeng Q."/>
            <person name="Chapman S."/>
            <person name="Gujja S."/>
            <person name="Saif S."/>
            <person name="Birren B."/>
        </authorList>
    </citation>
    <scope>NUCLEOTIDE SEQUENCE [LARGE SCALE GENOMIC DNA]</scope>
    <source>
        <strain evidence="2 3">CBS 7118</strain>
    </source>
</reference>
<name>A0A1E3J495_9TREE</name>
<evidence type="ECO:0000313" key="3">
    <source>
        <dbReference type="Proteomes" id="UP000094819"/>
    </source>
</evidence>
<accession>A0A1E3J495</accession>
<feature type="compositionally biased region" description="Polar residues" evidence="1">
    <location>
        <begin position="657"/>
        <end position="668"/>
    </location>
</feature>
<gene>
    <name evidence="2" type="ORF">L198_04925</name>
</gene>
<organism evidence="2 3">
    <name type="scientific">Cryptococcus wingfieldii CBS 7118</name>
    <dbReference type="NCBI Taxonomy" id="1295528"/>
    <lineage>
        <taxon>Eukaryota</taxon>
        <taxon>Fungi</taxon>
        <taxon>Dikarya</taxon>
        <taxon>Basidiomycota</taxon>
        <taxon>Agaricomycotina</taxon>
        <taxon>Tremellomycetes</taxon>
        <taxon>Tremellales</taxon>
        <taxon>Cryptococcaceae</taxon>
        <taxon>Cryptococcus</taxon>
    </lineage>
</organism>
<evidence type="ECO:0000313" key="2">
    <source>
        <dbReference type="EMBL" id="ODN94781.1"/>
    </source>
</evidence>
<proteinExistence type="predicted"/>
<feature type="region of interest" description="Disordered" evidence="1">
    <location>
        <begin position="1"/>
        <end position="21"/>
    </location>
</feature>
<dbReference type="GeneID" id="30194138"/>
<keyword evidence="3" id="KW-1185">Reference proteome</keyword>
<dbReference type="Proteomes" id="UP000094819">
    <property type="component" value="Unassembled WGS sequence"/>
</dbReference>
<dbReference type="AlphaFoldDB" id="A0A1E3J495"/>